<dbReference type="PANTHER" id="PTHR30390:SF6">
    <property type="entry name" value="DNAA INITIATOR-ASSOCIATING PROTEIN DIAA"/>
    <property type="match status" value="1"/>
</dbReference>
<proteinExistence type="predicted"/>
<dbReference type="PANTHER" id="PTHR30390">
    <property type="entry name" value="SEDOHEPTULOSE 7-PHOSPHATE ISOMERASE / DNAA INITIATOR-ASSOCIATING FACTOR FOR REPLICATION INITIATION"/>
    <property type="match status" value="1"/>
</dbReference>
<dbReference type="Gene3D" id="3.40.50.10490">
    <property type="entry name" value="Glucose-6-phosphate isomerase like protein, domain 1"/>
    <property type="match status" value="1"/>
</dbReference>
<feature type="domain" description="SIS" evidence="1">
    <location>
        <begin position="31"/>
        <end position="202"/>
    </location>
</feature>
<dbReference type="GO" id="GO:0016853">
    <property type="term" value="F:isomerase activity"/>
    <property type="evidence" value="ECO:0007669"/>
    <property type="project" value="UniProtKB-KW"/>
</dbReference>
<evidence type="ECO:0000313" key="3">
    <source>
        <dbReference type="Proteomes" id="UP000033945"/>
    </source>
</evidence>
<dbReference type="Pfam" id="PF13580">
    <property type="entry name" value="SIS_2"/>
    <property type="match status" value="1"/>
</dbReference>
<name>A0A0G1LVI2_9BACT</name>
<dbReference type="InterPro" id="IPR046348">
    <property type="entry name" value="SIS_dom_sf"/>
</dbReference>
<organism evidence="2 3">
    <name type="scientific">Candidatus Giovannonibacteria bacterium GW2011_GWA2_44_26</name>
    <dbReference type="NCBI Taxonomy" id="1618648"/>
    <lineage>
        <taxon>Bacteria</taxon>
        <taxon>Candidatus Giovannoniibacteriota</taxon>
    </lineage>
</organism>
<sequence length="205" mass="22328">MPKDHIATYLDEVAEIAKKIDQGSIHKTVKILLDLRDKKGRLFILGVGGSAANASHAVNDFRKIAHIQSYSPTDNVAELTARVNDDGWDSVFARWLLRNHVTPNDAVMVLSVGGGNAEKNVSANIVHALNHAKAEGAKIIGIVSRDGGHTAKMADACVLVPVVNQENITAHAESWQAVIWHAIVFHPKLKMIEGKWESIQKPILS</sequence>
<dbReference type="PROSITE" id="PS51464">
    <property type="entry name" value="SIS"/>
    <property type="match status" value="1"/>
</dbReference>
<dbReference type="CDD" id="cd05006">
    <property type="entry name" value="SIS_GmhA"/>
    <property type="match status" value="1"/>
</dbReference>
<gene>
    <name evidence="2" type="ORF">UW55_C0001G0017</name>
</gene>
<comment type="caution">
    <text evidence="2">The sequence shown here is derived from an EMBL/GenBank/DDBJ whole genome shotgun (WGS) entry which is preliminary data.</text>
</comment>
<dbReference type="Proteomes" id="UP000033945">
    <property type="component" value="Unassembled WGS sequence"/>
</dbReference>
<dbReference type="InterPro" id="IPR050099">
    <property type="entry name" value="SIS_GmhA/DiaA_subfam"/>
</dbReference>
<reference evidence="2 3" key="1">
    <citation type="journal article" date="2015" name="Nature">
        <title>rRNA introns, odd ribosomes, and small enigmatic genomes across a large radiation of phyla.</title>
        <authorList>
            <person name="Brown C.T."/>
            <person name="Hug L.A."/>
            <person name="Thomas B.C."/>
            <person name="Sharon I."/>
            <person name="Castelle C.J."/>
            <person name="Singh A."/>
            <person name="Wilkins M.J."/>
            <person name="Williams K.H."/>
            <person name="Banfield J.F."/>
        </authorList>
    </citation>
    <scope>NUCLEOTIDE SEQUENCE [LARGE SCALE GENOMIC DNA]</scope>
</reference>
<dbReference type="GO" id="GO:0097367">
    <property type="term" value="F:carbohydrate derivative binding"/>
    <property type="evidence" value="ECO:0007669"/>
    <property type="project" value="InterPro"/>
</dbReference>
<keyword evidence="2" id="KW-0413">Isomerase</keyword>
<dbReference type="GO" id="GO:1901135">
    <property type="term" value="P:carbohydrate derivative metabolic process"/>
    <property type="evidence" value="ECO:0007669"/>
    <property type="project" value="InterPro"/>
</dbReference>
<accession>A0A0G1LVI2</accession>
<protein>
    <submittedName>
        <fullName evidence="2">Sugar isomerase</fullName>
    </submittedName>
</protein>
<dbReference type="InterPro" id="IPR035461">
    <property type="entry name" value="GmhA/DiaA"/>
</dbReference>
<dbReference type="EMBL" id="LCIT01000001">
    <property type="protein sequence ID" value="KKT63724.1"/>
    <property type="molecule type" value="Genomic_DNA"/>
</dbReference>
<evidence type="ECO:0000259" key="1">
    <source>
        <dbReference type="PROSITE" id="PS51464"/>
    </source>
</evidence>
<dbReference type="InterPro" id="IPR001347">
    <property type="entry name" value="SIS_dom"/>
</dbReference>
<dbReference type="AlphaFoldDB" id="A0A0G1LVI2"/>
<dbReference type="SUPFAM" id="SSF53697">
    <property type="entry name" value="SIS domain"/>
    <property type="match status" value="1"/>
</dbReference>
<evidence type="ECO:0000313" key="2">
    <source>
        <dbReference type="EMBL" id="KKT63724.1"/>
    </source>
</evidence>